<dbReference type="SUPFAM" id="SSF53756">
    <property type="entry name" value="UDP-Glycosyltransferase/glycogen phosphorylase"/>
    <property type="match status" value="1"/>
</dbReference>
<reference evidence="2" key="1">
    <citation type="submission" date="2009-09" db="EMBL/GenBank/DDBJ databases">
        <authorList>
            <consortium name="The Broad Institute Genome Sequencing Platform"/>
            <person name="Ward D."/>
            <person name="Feldgarden M."/>
            <person name="Earl A."/>
            <person name="Young S.K."/>
            <person name="Zeng Q."/>
            <person name="Koehrsen M."/>
            <person name="Alvarado L."/>
            <person name="Berlin A."/>
            <person name="Bochicchio J."/>
            <person name="Borenstein D."/>
            <person name="Chapman S.B."/>
            <person name="Chen Z."/>
            <person name="Engels R."/>
            <person name="Freedman E."/>
            <person name="Gellesch M."/>
            <person name="Goldberg J."/>
            <person name="Griggs A."/>
            <person name="Gujja S."/>
            <person name="Heilman E."/>
            <person name="Heiman D."/>
            <person name="Hepburn T."/>
            <person name="Howarth C."/>
            <person name="Jen D."/>
            <person name="Larson L."/>
            <person name="Lewis B."/>
            <person name="Mehta T."/>
            <person name="Park D."/>
            <person name="Pearson M."/>
            <person name="Roberts A."/>
            <person name="Saif S."/>
            <person name="Shea T."/>
            <person name="Shenoy N."/>
            <person name="Sisk P."/>
            <person name="Stolte C."/>
            <person name="Sykes S."/>
            <person name="Thomson T."/>
            <person name="Walk T."/>
            <person name="White J."/>
            <person name="Yandava C."/>
            <person name="Sibley C.D."/>
            <person name="Field T.R."/>
            <person name="Grinwis M."/>
            <person name="Eshaghurshan C.S."/>
            <person name="Surette M.G."/>
            <person name="Haas B."/>
            <person name="Nusbaum C."/>
            <person name="Birren B."/>
        </authorList>
    </citation>
    <scope>NUCLEOTIDE SEQUENCE [LARGE SCALE GENOMIC DNA]</scope>
    <source>
        <strain evidence="2">ATCC 700633</strain>
    </source>
</reference>
<evidence type="ECO:0000313" key="3">
    <source>
        <dbReference type="Proteomes" id="UP000002939"/>
    </source>
</evidence>
<evidence type="ECO:0000313" key="2">
    <source>
        <dbReference type="EMBL" id="EEW93686.1"/>
    </source>
</evidence>
<dbReference type="RefSeq" id="WP_006702842.1">
    <property type="nucleotide sequence ID" value="NZ_KI391971.1"/>
</dbReference>
<dbReference type="PANTHER" id="PTHR12526">
    <property type="entry name" value="GLYCOSYLTRANSFERASE"/>
    <property type="match status" value="1"/>
</dbReference>
<organism evidence="2 3">
    <name type="scientific">Granulicatella elegans ATCC 700633</name>
    <dbReference type="NCBI Taxonomy" id="626369"/>
    <lineage>
        <taxon>Bacteria</taxon>
        <taxon>Bacillati</taxon>
        <taxon>Bacillota</taxon>
        <taxon>Bacilli</taxon>
        <taxon>Lactobacillales</taxon>
        <taxon>Carnobacteriaceae</taxon>
        <taxon>Granulicatella</taxon>
    </lineage>
</organism>
<keyword evidence="3" id="KW-1185">Reference proteome</keyword>
<proteinExistence type="predicted"/>
<reference evidence="2" key="2">
    <citation type="submission" date="2011-10" db="EMBL/GenBank/DDBJ databases">
        <title>The Genome Sequence of Granulicatella elegans ATCC 700633.</title>
        <authorList>
            <consortium name="The Broad Institute Genome Sequencing Platform"/>
            <consortium name="The Broad Institute Genome Sequencing Center for Infectious Disease"/>
            <person name="Earl A."/>
            <person name="Ward D."/>
            <person name="Feldgarden M."/>
            <person name="Gevers D."/>
            <person name="Sibley C.D."/>
            <person name="Field T.R."/>
            <person name="Grinwis M."/>
            <person name="Eshaghurshan C.S."/>
            <person name="Surette M.G."/>
            <person name="Young S.K."/>
            <person name="Zeng Q."/>
            <person name="Gargeya S."/>
            <person name="Fitzgerald M."/>
            <person name="Haas B."/>
            <person name="Abouelleil A."/>
            <person name="Alvarado L."/>
            <person name="Arachchi H.M."/>
            <person name="Berlin A."/>
            <person name="Brown A."/>
            <person name="Chapman S.B."/>
            <person name="Chen Z."/>
            <person name="Dunbar C."/>
            <person name="Freedman E."/>
            <person name="Gearin G."/>
            <person name="Goldberg J."/>
            <person name="Griggs A."/>
            <person name="Gujja S."/>
            <person name="Heiman D."/>
            <person name="Howarth C."/>
            <person name="Larson L."/>
            <person name="Lui A."/>
            <person name="MacDonald P.J.P."/>
            <person name="Montmayeur A."/>
            <person name="Murphy C."/>
            <person name="Neiman D."/>
            <person name="Pearson M."/>
            <person name="Priest M."/>
            <person name="Roberts A."/>
            <person name="Saif S."/>
            <person name="Shea T."/>
            <person name="Shenoy N."/>
            <person name="Sisk P."/>
            <person name="Stolte C."/>
            <person name="Sykes S."/>
            <person name="Wortman J."/>
            <person name="Nusbaum C."/>
            <person name="Birren B."/>
        </authorList>
    </citation>
    <scope>NUCLEOTIDE SEQUENCE [LARGE SCALE GENOMIC DNA]</scope>
    <source>
        <strain evidence="2">ATCC 700633</strain>
    </source>
</reference>
<dbReference type="PANTHER" id="PTHR12526:SF630">
    <property type="entry name" value="GLYCOSYLTRANSFERASE"/>
    <property type="match status" value="1"/>
</dbReference>
<dbReference type="EMBL" id="ACRF02000013">
    <property type="protein sequence ID" value="EEW93686.1"/>
    <property type="molecule type" value="Genomic_DNA"/>
</dbReference>
<dbReference type="Pfam" id="PF00534">
    <property type="entry name" value="Glycos_transf_1"/>
    <property type="match status" value="1"/>
</dbReference>
<dbReference type="Proteomes" id="UP000002939">
    <property type="component" value="Unassembled WGS sequence"/>
</dbReference>
<accession>D0BKT3</accession>
<dbReference type="OrthoDB" id="9804196at2"/>
<sequence length="369" mass="42792">MKRILVCGLVPDIGGLEKIVVDFYNHIDTNEFELEFLLQGSEDVEFSNHFKNLCRNPLIVHRIPKLRPHMKQALKEWDLFFKENAHRYDILWSNQNGLTHLEFLKLAKKYGIEKRIVHGHCATADKFYRFIHPINRLFVGKYATDFWACGIEALNHFYHGKERNKALVIHNAIEVEKFLYDDEKKVQLRKEYHIPEDCFVVGQVSRLYEKQKNQSFCIKVFAELVKKEPNSRLVFIGRGDTAFLQNIAEQYGVADKVIFTGLKTNIGEMLNLLDVFFFPSNFEGLPIVLIEAQTNGLPVVTACHLPNAKILENFDNSLALTDSLENWADKILSVRNSRELDTEKVKKKIDEAGYEIESATRNLEKLFNN</sequence>
<dbReference type="GO" id="GO:0016757">
    <property type="term" value="F:glycosyltransferase activity"/>
    <property type="evidence" value="ECO:0007669"/>
    <property type="project" value="InterPro"/>
</dbReference>
<dbReference type="STRING" id="626369.HMPREF0446_00568"/>
<name>D0BKT3_9LACT</name>
<dbReference type="AlphaFoldDB" id="D0BKT3"/>
<comment type="caution">
    <text evidence="2">The sequence shown here is derived from an EMBL/GenBank/DDBJ whole genome shotgun (WGS) entry which is preliminary data.</text>
</comment>
<evidence type="ECO:0000259" key="1">
    <source>
        <dbReference type="Pfam" id="PF00534"/>
    </source>
</evidence>
<gene>
    <name evidence="2" type="ORF">HMPREF0446_00568</name>
</gene>
<protein>
    <recommendedName>
        <fullName evidence="1">Glycosyl transferase family 1 domain-containing protein</fullName>
    </recommendedName>
</protein>
<dbReference type="InterPro" id="IPR001296">
    <property type="entry name" value="Glyco_trans_1"/>
</dbReference>
<dbReference type="HOGENOM" id="CLU_009583_33_1_9"/>
<feature type="domain" description="Glycosyl transferase family 1" evidence="1">
    <location>
        <begin position="188"/>
        <end position="342"/>
    </location>
</feature>
<dbReference type="eggNOG" id="COG0438">
    <property type="taxonomic scope" value="Bacteria"/>
</dbReference>
<dbReference type="Gene3D" id="3.40.50.2000">
    <property type="entry name" value="Glycogen Phosphorylase B"/>
    <property type="match status" value="2"/>
</dbReference>